<protein>
    <submittedName>
        <fullName evidence="2">Unnamed protein product</fullName>
    </submittedName>
</protein>
<sequence>MPSPLLALSIKDCLLQASSIAMATTSPHDSSMKNDTDHVEYLGDPEKSSSAPQYDRFGSFAKVDPKEIALVRKIDLYMMVWSALNS</sequence>
<organism evidence="2 3">
    <name type="scientific">Aspergillus oryzae</name>
    <name type="common">Yellow koji mold</name>
    <dbReference type="NCBI Taxonomy" id="5062"/>
    <lineage>
        <taxon>Eukaryota</taxon>
        <taxon>Fungi</taxon>
        <taxon>Dikarya</taxon>
        <taxon>Ascomycota</taxon>
        <taxon>Pezizomycotina</taxon>
        <taxon>Eurotiomycetes</taxon>
        <taxon>Eurotiomycetidae</taxon>
        <taxon>Eurotiales</taxon>
        <taxon>Aspergillaceae</taxon>
        <taxon>Aspergillus</taxon>
        <taxon>Aspergillus subgen. Circumdati</taxon>
    </lineage>
</organism>
<evidence type="ECO:0000313" key="3">
    <source>
        <dbReference type="Proteomes" id="UP001165205"/>
    </source>
</evidence>
<feature type="compositionally biased region" description="Basic and acidic residues" evidence="1">
    <location>
        <begin position="30"/>
        <end position="47"/>
    </location>
</feature>
<dbReference type="EMBL" id="BSYA01000026">
    <property type="protein sequence ID" value="GMG26454.1"/>
    <property type="molecule type" value="Genomic_DNA"/>
</dbReference>
<accession>A0AAN5BPR6</accession>
<evidence type="ECO:0000313" key="2">
    <source>
        <dbReference type="EMBL" id="GMG26454.1"/>
    </source>
</evidence>
<comment type="caution">
    <text evidence="2">The sequence shown here is derived from an EMBL/GenBank/DDBJ whole genome shotgun (WGS) entry which is preliminary data.</text>
</comment>
<dbReference type="AlphaFoldDB" id="A0AAN5BPR6"/>
<proteinExistence type="predicted"/>
<evidence type="ECO:0000256" key="1">
    <source>
        <dbReference type="SAM" id="MobiDB-lite"/>
    </source>
</evidence>
<feature type="region of interest" description="Disordered" evidence="1">
    <location>
        <begin position="25"/>
        <end position="50"/>
    </location>
</feature>
<name>A0AAN5BPR6_ASPOZ</name>
<gene>
    <name evidence="2" type="ORF">Aory04_000327200</name>
</gene>
<dbReference type="Proteomes" id="UP001165205">
    <property type="component" value="Unassembled WGS sequence"/>
</dbReference>
<reference evidence="2" key="1">
    <citation type="submission" date="2023-04" db="EMBL/GenBank/DDBJ databases">
        <title>Aspergillus oryzae NBRC 4228.</title>
        <authorList>
            <person name="Ichikawa N."/>
            <person name="Sato H."/>
            <person name="Tonouchi N."/>
        </authorList>
    </citation>
    <scope>NUCLEOTIDE SEQUENCE</scope>
    <source>
        <strain evidence="2">NBRC 4228</strain>
    </source>
</reference>